<dbReference type="Ensembl" id="ENSSBOT00000035930.1">
    <property type="protein sequence ID" value="ENSSBOP00000019112.1"/>
    <property type="gene ID" value="ENSSBOG00000026147.1"/>
</dbReference>
<dbReference type="Gene3D" id="3.40.50.300">
    <property type="entry name" value="P-loop containing nucleotide triphosphate hydrolases"/>
    <property type="match status" value="2"/>
</dbReference>
<keyword evidence="4" id="KW-0067">ATP-binding</keyword>
<dbReference type="GO" id="GO:0016787">
    <property type="term" value="F:hydrolase activity"/>
    <property type="evidence" value="ECO:0007669"/>
    <property type="project" value="UniProtKB-KW"/>
</dbReference>
<sequence>MPPPRTREGRDCRDHPRAPREEEALEKWDWSCPETRRLLEDAFFREEDYIRQGSEECQKFWTFFERLQRFQNLKTSRKEEKDSGPPKHSIPALADLPRTYDPRYRINLSVLGPDTRGSRELGRHLPAERVSEFRRALLHYLDFGQKQAFGRLAKLQRERAALPIAQYGNRILQMLKEHQVVVVAGDTGCGKSTQVPQYLLAAGFSHVACTQPRRIACISLAKRVSFESLSQYGSQVGYQIRFESTRSAATKIVFLTVGLLLRQIQREPSLPQYEVLIVDEVHERHLHNDFLLGVLRRLLPKRPDLKVILMSATINISLFSSYFGNAPVVQVPGRLFPITVVYQPQEAEPTTSKSEKLDPRPFLRVLESIDHKYPPEERGDLLVFLSGMAEISAVLEAAQTYASHTQRWVVLPLHSALSVADQDKMKSMSVGDPRTFPFIEPPPPASLETAILYLRDQGALDSSEALTPIGSLLAQLPVDVVIGKMLILGSMFSLAEPVLTIAAALSVQSPFTRSAQSSPECAAARRPLESDQGDPFTLFNVFNAWVQVKSERSRNSRKWCRRRGVEEHRLYEMANLRRQFKELLEDHGLLAGAQAMQAGDSYSRLQQRRERRALHQLKRQHEEGAGRRRKVLRLQEEQDGGSSDEDRAGPAPPGASDGVDIQDVKFKLRHDLAQLQASASSARDLSREQLALLKLVLGRGLYPQLAVPDAFNSSRKDSDQIFHTQAKQGAVLHPTCVFAGSPEVLQAREPEAGSCDGSRDDQKMSSKHQLLSFVSLLETNKPYLVNCVRIPALQSLLLFSRSLDTNGDCTRLVADGWLELQLADSESAIRLLAASLRLRARWESALDRQLAHQARQRLEEEEEEPVSPKEVAALSKELLQFTASKLPYSLRRLTGLEAQNLYVGPQTIPVTPHLPGIFGSSTLSPHPTKGGYAVTDFLTYNCLTSDTDLYSDCLRTFWTCPHCGLHAPLTPLERIAHENTCPQAPQDGPPGAEEAAPETLQKTSVLQRPYHCEACGKDFLFTPTEVLRHRKQHV</sequence>
<evidence type="ECO:0000256" key="1">
    <source>
        <dbReference type="ARBA" id="ARBA00022741"/>
    </source>
</evidence>
<evidence type="ECO:0000259" key="6">
    <source>
        <dbReference type="PROSITE" id="PS51192"/>
    </source>
</evidence>
<dbReference type="AlphaFoldDB" id="A0A2K6THI5"/>
<dbReference type="SMART" id="SM00847">
    <property type="entry name" value="HA2"/>
    <property type="match status" value="1"/>
</dbReference>
<keyword evidence="8" id="KW-1185">Reference proteome</keyword>
<evidence type="ECO:0000256" key="4">
    <source>
        <dbReference type="ARBA" id="ARBA00022840"/>
    </source>
</evidence>
<evidence type="ECO:0000256" key="5">
    <source>
        <dbReference type="SAM" id="MobiDB-lite"/>
    </source>
</evidence>
<dbReference type="InterPro" id="IPR027417">
    <property type="entry name" value="P-loop_NTPase"/>
</dbReference>
<dbReference type="GO" id="GO:0004386">
    <property type="term" value="F:helicase activity"/>
    <property type="evidence" value="ECO:0007669"/>
    <property type="project" value="UniProtKB-KW"/>
</dbReference>
<proteinExistence type="predicted"/>
<dbReference type="PROSITE" id="PS51192">
    <property type="entry name" value="HELICASE_ATP_BIND_1"/>
    <property type="match status" value="1"/>
</dbReference>
<dbReference type="Pfam" id="PF21010">
    <property type="entry name" value="HA2_C"/>
    <property type="match status" value="1"/>
</dbReference>
<dbReference type="InterPro" id="IPR011709">
    <property type="entry name" value="DEAD-box_helicase_OB_fold"/>
</dbReference>
<feature type="domain" description="Helicase ATP-binding" evidence="6">
    <location>
        <begin position="172"/>
        <end position="332"/>
    </location>
</feature>
<evidence type="ECO:0000313" key="8">
    <source>
        <dbReference type="Proteomes" id="UP000233220"/>
    </source>
</evidence>
<name>A0A2K6THI5_SAIBB</name>
<reference evidence="7" key="2">
    <citation type="submission" date="2025-09" db="UniProtKB">
        <authorList>
            <consortium name="Ensembl"/>
        </authorList>
    </citation>
    <scope>IDENTIFICATION</scope>
</reference>
<protein>
    <submittedName>
        <fullName evidence="7">DExH-box helicase 34</fullName>
    </submittedName>
</protein>
<dbReference type="PANTHER" id="PTHR18934">
    <property type="entry name" value="ATP-DEPENDENT RNA HELICASE"/>
    <property type="match status" value="1"/>
</dbReference>
<dbReference type="GO" id="GO:0005524">
    <property type="term" value="F:ATP binding"/>
    <property type="evidence" value="ECO:0007669"/>
    <property type="project" value="UniProtKB-KW"/>
</dbReference>
<dbReference type="SMART" id="SM00487">
    <property type="entry name" value="DEXDc"/>
    <property type="match status" value="1"/>
</dbReference>
<dbReference type="Pfam" id="PF24485">
    <property type="entry name" value="zf-C2H2_DHX34"/>
    <property type="match status" value="1"/>
</dbReference>
<feature type="region of interest" description="Disordered" evidence="5">
    <location>
        <begin position="1"/>
        <end position="21"/>
    </location>
</feature>
<evidence type="ECO:0000256" key="2">
    <source>
        <dbReference type="ARBA" id="ARBA00022801"/>
    </source>
</evidence>
<keyword evidence="3" id="KW-0347">Helicase</keyword>
<dbReference type="Pfam" id="PF04408">
    <property type="entry name" value="WHD_HA2"/>
    <property type="match status" value="1"/>
</dbReference>
<keyword evidence="1" id="KW-0547">Nucleotide-binding</keyword>
<evidence type="ECO:0000313" key="7">
    <source>
        <dbReference type="Ensembl" id="ENSSBOP00000019112.1"/>
    </source>
</evidence>
<dbReference type="FunFam" id="1.20.120.1080:FF:000056">
    <property type="entry name" value="probable ATP-dependent RNA helicase DHX34"/>
    <property type="match status" value="1"/>
</dbReference>
<feature type="region of interest" description="Disordered" evidence="5">
    <location>
        <begin position="75"/>
        <end position="94"/>
    </location>
</feature>
<dbReference type="PANTHER" id="PTHR18934:SF221">
    <property type="entry name" value="ATP-DEPENDENT RNA HELICASE DHX34-RELATED"/>
    <property type="match status" value="1"/>
</dbReference>
<dbReference type="InterPro" id="IPR007502">
    <property type="entry name" value="Helicase-assoc_dom"/>
</dbReference>
<dbReference type="InterPro" id="IPR011545">
    <property type="entry name" value="DEAD/DEAH_box_helicase_dom"/>
</dbReference>
<reference evidence="7" key="1">
    <citation type="submission" date="2025-08" db="UniProtKB">
        <authorList>
            <consortium name="Ensembl"/>
        </authorList>
    </citation>
    <scope>IDENTIFICATION</scope>
</reference>
<dbReference type="CDD" id="cd17979">
    <property type="entry name" value="DEXHc_DHX34"/>
    <property type="match status" value="1"/>
</dbReference>
<evidence type="ECO:0000256" key="3">
    <source>
        <dbReference type="ARBA" id="ARBA00022806"/>
    </source>
</evidence>
<feature type="region of interest" description="Disordered" evidence="5">
    <location>
        <begin position="617"/>
        <end position="659"/>
    </location>
</feature>
<dbReference type="InterPro" id="IPR014001">
    <property type="entry name" value="Helicase_ATP-bd"/>
</dbReference>
<dbReference type="Gene3D" id="1.20.120.1080">
    <property type="match status" value="1"/>
</dbReference>
<dbReference type="InterPro" id="IPR048333">
    <property type="entry name" value="HA2_WH"/>
</dbReference>
<dbReference type="Pfam" id="PF07717">
    <property type="entry name" value="OB_NTP_bind"/>
    <property type="match status" value="1"/>
</dbReference>
<organism evidence="7 8">
    <name type="scientific">Saimiri boliviensis boliviensis</name>
    <name type="common">Bolivian squirrel monkey</name>
    <dbReference type="NCBI Taxonomy" id="39432"/>
    <lineage>
        <taxon>Eukaryota</taxon>
        <taxon>Metazoa</taxon>
        <taxon>Chordata</taxon>
        <taxon>Craniata</taxon>
        <taxon>Vertebrata</taxon>
        <taxon>Euteleostomi</taxon>
        <taxon>Mammalia</taxon>
        <taxon>Eutheria</taxon>
        <taxon>Euarchontoglires</taxon>
        <taxon>Primates</taxon>
        <taxon>Haplorrhini</taxon>
        <taxon>Platyrrhini</taxon>
        <taxon>Cebidae</taxon>
        <taxon>Saimiriinae</taxon>
        <taxon>Saimiri</taxon>
    </lineage>
</organism>
<dbReference type="FunFam" id="3.40.50.300:FF:000725">
    <property type="entry name" value="probable ATP-dependent RNA helicase DHX34"/>
    <property type="match status" value="1"/>
</dbReference>
<dbReference type="SUPFAM" id="SSF52540">
    <property type="entry name" value="P-loop containing nucleoside triphosphate hydrolases"/>
    <property type="match status" value="1"/>
</dbReference>
<dbReference type="Proteomes" id="UP000233220">
    <property type="component" value="Unplaced"/>
</dbReference>
<dbReference type="Pfam" id="PF00270">
    <property type="entry name" value="DEAD"/>
    <property type="match status" value="1"/>
</dbReference>
<dbReference type="GeneTree" id="ENSGT00940000158721"/>
<feature type="compositionally biased region" description="Basic and acidic residues" evidence="5">
    <location>
        <begin position="76"/>
        <end position="85"/>
    </location>
</feature>
<gene>
    <name evidence="7" type="primary">DHX34</name>
</gene>
<dbReference type="InterPro" id="IPR056382">
    <property type="entry name" value="DHX34_Znf-C2H2"/>
</dbReference>
<keyword evidence="2" id="KW-0378">Hydrolase</keyword>
<accession>A0A2K6THI5</accession>
<dbReference type="GO" id="GO:0003723">
    <property type="term" value="F:RNA binding"/>
    <property type="evidence" value="ECO:0007669"/>
    <property type="project" value="TreeGrafter"/>
</dbReference>